<gene>
    <name evidence="2" type="ORF">PHISCL_11168</name>
</gene>
<dbReference type="AlphaFoldDB" id="A0A3A2ZEU8"/>
<feature type="region of interest" description="Disordered" evidence="1">
    <location>
        <begin position="38"/>
        <end position="68"/>
    </location>
</feature>
<comment type="caution">
    <text evidence="2">The sequence shown here is derived from an EMBL/GenBank/DDBJ whole genome shotgun (WGS) entry which is preliminary data.</text>
</comment>
<evidence type="ECO:0000256" key="1">
    <source>
        <dbReference type="SAM" id="MobiDB-lite"/>
    </source>
</evidence>
<sequence>MNWDTSARMRDSRLMIPTTVSAMPMSIGEQLSRAWAKKRTPSRPLRAPAGFDPQGLSTIDAGYAHGDA</sequence>
<dbReference type="Proteomes" id="UP000266188">
    <property type="component" value="Unassembled WGS sequence"/>
</dbReference>
<dbReference type="EMBL" id="MVGC01004460">
    <property type="protein sequence ID" value="RJE16495.1"/>
    <property type="molecule type" value="Genomic_DNA"/>
</dbReference>
<evidence type="ECO:0000313" key="2">
    <source>
        <dbReference type="EMBL" id="RJE16495.1"/>
    </source>
</evidence>
<organism evidence="2 3">
    <name type="scientific">Aspergillus sclerotialis</name>
    <dbReference type="NCBI Taxonomy" id="2070753"/>
    <lineage>
        <taxon>Eukaryota</taxon>
        <taxon>Fungi</taxon>
        <taxon>Dikarya</taxon>
        <taxon>Ascomycota</taxon>
        <taxon>Pezizomycotina</taxon>
        <taxon>Eurotiomycetes</taxon>
        <taxon>Eurotiomycetidae</taxon>
        <taxon>Eurotiales</taxon>
        <taxon>Aspergillaceae</taxon>
        <taxon>Aspergillus</taxon>
        <taxon>Aspergillus subgen. Polypaecilum</taxon>
    </lineage>
</organism>
<proteinExistence type="predicted"/>
<accession>A0A3A2ZEU8</accession>
<keyword evidence="3" id="KW-1185">Reference proteome</keyword>
<evidence type="ECO:0000313" key="3">
    <source>
        <dbReference type="Proteomes" id="UP000266188"/>
    </source>
</evidence>
<protein>
    <submittedName>
        <fullName evidence="2">Uncharacterized protein</fullName>
    </submittedName>
</protein>
<reference evidence="3" key="1">
    <citation type="submission" date="2017-02" db="EMBL/GenBank/DDBJ databases">
        <authorList>
            <person name="Tafer H."/>
            <person name="Lopandic K."/>
        </authorList>
    </citation>
    <scope>NUCLEOTIDE SEQUENCE [LARGE SCALE GENOMIC DNA]</scope>
    <source>
        <strain evidence="3">CBS 366.77</strain>
    </source>
</reference>
<name>A0A3A2ZEU8_9EURO</name>